<dbReference type="EMBL" id="SACR01000002">
    <property type="protein sequence ID" value="RVU47459.1"/>
    <property type="molecule type" value="Genomic_DNA"/>
</dbReference>
<dbReference type="Gene3D" id="1.10.760.10">
    <property type="entry name" value="Cytochrome c-like domain"/>
    <property type="match status" value="2"/>
</dbReference>
<organism evidence="7 8">
    <name type="scientific">Rubrivivax rivuli</name>
    <dbReference type="NCBI Taxonomy" id="1862385"/>
    <lineage>
        <taxon>Bacteria</taxon>
        <taxon>Pseudomonadati</taxon>
        <taxon>Pseudomonadota</taxon>
        <taxon>Betaproteobacteria</taxon>
        <taxon>Burkholderiales</taxon>
        <taxon>Sphaerotilaceae</taxon>
        <taxon>Rubrivivax</taxon>
    </lineage>
</organism>
<dbReference type="GO" id="GO:0020037">
    <property type="term" value="F:heme binding"/>
    <property type="evidence" value="ECO:0007669"/>
    <property type="project" value="InterPro"/>
</dbReference>
<feature type="signal peptide" evidence="5">
    <location>
        <begin position="1"/>
        <end position="33"/>
    </location>
</feature>
<reference evidence="7 8" key="1">
    <citation type="submission" date="2019-01" db="EMBL/GenBank/DDBJ databases">
        <authorList>
            <person name="Chen W.-M."/>
        </authorList>
    </citation>
    <scope>NUCLEOTIDE SEQUENCE [LARGE SCALE GENOMIC DNA]</scope>
    <source>
        <strain evidence="7 8">KYPY4</strain>
    </source>
</reference>
<dbReference type="GO" id="GO:0046872">
    <property type="term" value="F:metal ion binding"/>
    <property type="evidence" value="ECO:0007669"/>
    <property type="project" value="UniProtKB-KW"/>
</dbReference>
<dbReference type="Proteomes" id="UP000285575">
    <property type="component" value="Unassembled WGS sequence"/>
</dbReference>
<protein>
    <submittedName>
        <fullName evidence="7">Cytochrome C</fullName>
    </submittedName>
</protein>
<evidence type="ECO:0000256" key="1">
    <source>
        <dbReference type="ARBA" id="ARBA00022617"/>
    </source>
</evidence>
<dbReference type="OrthoDB" id="9773456at2"/>
<dbReference type="InterPro" id="IPR009056">
    <property type="entry name" value="Cyt_c-like_dom"/>
</dbReference>
<dbReference type="PROSITE" id="PS51007">
    <property type="entry name" value="CYTC"/>
    <property type="match status" value="2"/>
</dbReference>
<evidence type="ECO:0000313" key="8">
    <source>
        <dbReference type="Proteomes" id="UP000285575"/>
    </source>
</evidence>
<comment type="caution">
    <text evidence="7">The sequence shown here is derived from an EMBL/GenBank/DDBJ whole genome shotgun (WGS) entry which is preliminary data.</text>
</comment>
<dbReference type="PANTHER" id="PTHR33751">
    <property type="entry name" value="CBB3-TYPE CYTOCHROME C OXIDASE SUBUNIT FIXP"/>
    <property type="match status" value="1"/>
</dbReference>
<dbReference type="GO" id="GO:0009055">
    <property type="term" value="F:electron transfer activity"/>
    <property type="evidence" value="ECO:0007669"/>
    <property type="project" value="InterPro"/>
</dbReference>
<keyword evidence="1 4" id="KW-0349">Heme</keyword>
<accession>A0A437RL25</accession>
<proteinExistence type="predicted"/>
<dbReference type="SUPFAM" id="SSF46626">
    <property type="entry name" value="Cytochrome c"/>
    <property type="match status" value="2"/>
</dbReference>
<evidence type="ECO:0000256" key="4">
    <source>
        <dbReference type="PROSITE-ProRule" id="PRU00433"/>
    </source>
</evidence>
<dbReference type="AlphaFoldDB" id="A0A437RL25"/>
<dbReference type="InterPro" id="IPR050597">
    <property type="entry name" value="Cytochrome_c_Oxidase_Subunit"/>
</dbReference>
<gene>
    <name evidence="7" type="ORF">EOE66_06880</name>
</gene>
<keyword evidence="3 4" id="KW-0408">Iron</keyword>
<keyword evidence="5" id="KW-0732">Signal</keyword>
<evidence type="ECO:0000256" key="5">
    <source>
        <dbReference type="SAM" id="SignalP"/>
    </source>
</evidence>
<evidence type="ECO:0000313" key="7">
    <source>
        <dbReference type="EMBL" id="RVU47459.1"/>
    </source>
</evidence>
<feature type="domain" description="Cytochrome c" evidence="6">
    <location>
        <begin position="33"/>
        <end position="116"/>
    </location>
</feature>
<dbReference type="InterPro" id="IPR036909">
    <property type="entry name" value="Cyt_c-like_dom_sf"/>
</dbReference>
<feature type="chain" id="PRO_5019519281" evidence="5">
    <location>
        <begin position="34"/>
        <end position="247"/>
    </location>
</feature>
<evidence type="ECO:0000259" key="6">
    <source>
        <dbReference type="PROSITE" id="PS51007"/>
    </source>
</evidence>
<sequence>MPWWNGAVKSALWKALLGAACAVGALLPASLMAAPAKIEDTLAARLAACSTCHGAQGRAAPDGYHPRIAGKPAGYVYNQLLNFREGRRAYGPMVSLVAPLPDAYLREIAAHYAALELPYAAPPPAQADAATLPRGRQLALQGDAARQLPACSSCHGPTLTGRLPATPGLLGLPRDYLIGQLGAWRNGQRRAHEPDCMASIARQLSPEDLGAVTAWLASQPVPAGARVAAAPAAGEALPMKCGSAVAP</sequence>
<dbReference type="PANTHER" id="PTHR33751:SF11">
    <property type="entry name" value="BLL4483 PROTEIN"/>
    <property type="match status" value="1"/>
</dbReference>
<feature type="domain" description="Cytochrome c" evidence="6">
    <location>
        <begin position="137"/>
        <end position="220"/>
    </location>
</feature>
<keyword evidence="8" id="KW-1185">Reference proteome</keyword>
<evidence type="ECO:0000256" key="2">
    <source>
        <dbReference type="ARBA" id="ARBA00022723"/>
    </source>
</evidence>
<evidence type="ECO:0000256" key="3">
    <source>
        <dbReference type="ARBA" id="ARBA00023004"/>
    </source>
</evidence>
<name>A0A437RL25_9BURK</name>
<keyword evidence="2 4" id="KW-0479">Metal-binding</keyword>